<reference evidence="1 2" key="1">
    <citation type="journal article" date="2015" name="Nature">
        <title>rRNA introns, odd ribosomes, and small enigmatic genomes across a large radiation of phyla.</title>
        <authorList>
            <person name="Brown C.T."/>
            <person name="Hug L.A."/>
            <person name="Thomas B.C."/>
            <person name="Sharon I."/>
            <person name="Castelle C.J."/>
            <person name="Singh A."/>
            <person name="Wilkins M.J."/>
            <person name="Williams K.H."/>
            <person name="Banfield J.F."/>
        </authorList>
    </citation>
    <scope>NUCLEOTIDE SEQUENCE [LARGE SCALE GENOMIC DNA]</scope>
</reference>
<name>A0A0G0VDQ7_9BACT</name>
<dbReference type="EMBL" id="LCAW01000024">
    <property type="protein sequence ID" value="KKR97791.1"/>
    <property type="molecule type" value="Genomic_DNA"/>
</dbReference>
<feature type="non-terminal residue" evidence="1">
    <location>
        <position position="138"/>
    </location>
</feature>
<sequence>MSTTLAPSVRHYDSKGRKFMSICEQAYDKAGFTEEEAQCTNDTPGLATLLAEFFARARLRQDFANEEVPSTFGYHSGYQAPKPMVEQVAILKAHFPELANATWSQEAEQKAEQKALHATEHGLGPEGPFAIVPWQLIG</sequence>
<evidence type="ECO:0000313" key="1">
    <source>
        <dbReference type="EMBL" id="KKR97791.1"/>
    </source>
</evidence>
<gene>
    <name evidence="1" type="ORF">UU50_C0024G0011</name>
</gene>
<dbReference type="Proteomes" id="UP000033930">
    <property type="component" value="Unassembled WGS sequence"/>
</dbReference>
<proteinExistence type="predicted"/>
<evidence type="ECO:0000313" key="2">
    <source>
        <dbReference type="Proteomes" id="UP000033930"/>
    </source>
</evidence>
<protein>
    <submittedName>
        <fullName evidence="1">Uncharacterized protein</fullName>
    </submittedName>
</protein>
<dbReference type="AlphaFoldDB" id="A0A0G0VDQ7"/>
<comment type="caution">
    <text evidence="1">The sequence shown here is derived from an EMBL/GenBank/DDBJ whole genome shotgun (WGS) entry which is preliminary data.</text>
</comment>
<organism evidence="1 2">
    <name type="scientific">Candidatus Uhrbacteria bacterium GW2011_GWC1_41_20</name>
    <dbReference type="NCBI Taxonomy" id="1618983"/>
    <lineage>
        <taxon>Bacteria</taxon>
        <taxon>Candidatus Uhriibacteriota</taxon>
    </lineage>
</organism>
<accession>A0A0G0VDQ7</accession>